<feature type="domain" description="Membrane transport protein MMPL" evidence="7">
    <location>
        <begin position="61"/>
        <end position="431"/>
    </location>
</feature>
<feature type="transmembrane region" description="Helical" evidence="6">
    <location>
        <begin position="305"/>
        <end position="325"/>
    </location>
</feature>
<dbReference type="PANTHER" id="PTHR33406">
    <property type="entry name" value="MEMBRANE PROTEIN MJ1562-RELATED"/>
    <property type="match status" value="1"/>
</dbReference>
<feature type="domain" description="Membrane transport protein MMPL" evidence="7">
    <location>
        <begin position="654"/>
        <end position="860"/>
    </location>
</feature>
<evidence type="ECO:0000256" key="2">
    <source>
        <dbReference type="ARBA" id="ARBA00022475"/>
    </source>
</evidence>
<reference evidence="8 9" key="1">
    <citation type="submission" date="2022-12" db="EMBL/GenBank/DDBJ databases">
        <title>Sphingomonas abieness sp. nov., an endophytic bacterium isolated from Abies koreana.</title>
        <authorList>
            <person name="Jiang L."/>
            <person name="Lee J."/>
        </authorList>
    </citation>
    <scope>NUCLEOTIDE SEQUENCE [LARGE SCALE GENOMIC DNA]</scope>
    <source>
        <strain evidence="9">PAMB 00755</strain>
    </source>
</reference>
<feature type="transmembrane region" description="Helical" evidence="6">
    <location>
        <begin position="365"/>
        <end position="395"/>
    </location>
</feature>
<dbReference type="PANTHER" id="PTHR33406:SF13">
    <property type="entry name" value="MEMBRANE PROTEIN YDFJ"/>
    <property type="match status" value="1"/>
</dbReference>
<feature type="transmembrane region" description="Helical" evidence="6">
    <location>
        <begin position="840"/>
        <end position="860"/>
    </location>
</feature>
<feature type="transmembrane region" description="Helical" evidence="6">
    <location>
        <begin position="808"/>
        <end position="828"/>
    </location>
</feature>
<evidence type="ECO:0000256" key="4">
    <source>
        <dbReference type="ARBA" id="ARBA00022989"/>
    </source>
</evidence>
<evidence type="ECO:0000256" key="5">
    <source>
        <dbReference type="ARBA" id="ARBA00023136"/>
    </source>
</evidence>
<dbReference type="SUPFAM" id="SSF82866">
    <property type="entry name" value="Multidrug efflux transporter AcrB transmembrane domain"/>
    <property type="match status" value="2"/>
</dbReference>
<evidence type="ECO:0000256" key="6">
    <source>
        <dbReference type="SAM" id="Phobius"/>
    </source>
</evidence>
<evidence type="ECO:0000313" key="8">
    <source>
        <dbReference type="EMBL" id="WBO23005.1"/>
    </source>
</evidence>
<feature type="transmembrane region" description="Helical" evidence="6">
    <location>
        <begin position="331"/>
        <end position="353"/>
    </location>
</feature>
<feature type="transmembrane region" description="Helical" evidence="6">
    <location>
        <begin position="773"/>
        <end position="796"/>
    </location>
</feature>
<proteinExistence type="predicted"/>
<keyword evidence="2" id="KW-1003">Cell membrane</keyword>
<keyword evidence="3 6" id="KW-0812">Transmembrane</keyword>
<comment type="subcellular location">
    <subcellularLocation>
        <location evidence="1">Cell membrane</location>
        <topology evidence="1">Multi-pass membrane protein</topology>
    </subcellularLocation>
</comment>
<evidence type="ECO:0000256" key="3">
    <source>
        <dbReference type="ARBA" id="ARBA00022692"/>
    </source>
</evidence>
<name>A0ABY7NNA1_9SPHN</name>
<accession>A0ABY7NNA1</accession>
<feature type="transmembrane region" description="Helical" evidence="6">
    <location>
        <begin position="407"/>
        <end position="431"/>
    </location>
</feature>
<feature type="transmembrane region" description="Helical" evidence="6">
    <location>
        <begin position="459"/>
        <end position="477"/>
    </location>
</feature>
<dbReference type="Pfam" id="PF03176">
    <property type="entry name" value="MMPL"/>
    <property type="match status" value="2"/>
</dbReference>
<sequence>MTHPLARLVALACRRPWATLALGLLLTVAALLFTADRIAITTDATALISPDVPWRLNERKMDAAFPQNGDSVLVVIDGATPEIAERSAADLAAKMAADPRHFRRVTRPDGGEYFAREGLLFGSQADVDAATKQMIGAQPFLGPLAGDPSLHGIAGALDTMLQGVQRGDATLAQIDRPMAALADALDAEAAGKPAFFSWQALFGSDAGSAKGALAAPKRRLVLATPVLDFGNLMPGEPATDAVRAAARALNLDAAHGVTLRITGSVPLSDEEFASLADHAWLVGAVMVLAMLATLWLAVRSWRIVGAILGTTIAGLIVTSAIGLLAVGEFNLISVAFIPLFVGLGVDFGIQLGVRFQAERLTHDTPIAAMTAAATALGAPLLLAAGAVCLGFLAFLPTAYVGIAELGVIAGLGMIVALVLSVTLLPALLMLLKPGQPRAELGHPALAPVDGFLIRRRRPVLILFGLAMAFGIASLWFVRFDFNPLHLRNPHGEAMATLADLMTDPDRDPNTIDILAPNLPAAQALAVKLSALPEVGQAITAASFVPADQAPKLATIANAQALLDFTLNPFAPAPPTGDAGTIAALGHTAAGLRGAATAAGQGGPAADARRLAAAFDRLAGASPAIRAQATALLVPPLGTMLDQMRSALAAEPVTIDTLPAAVKQDWIARDGQARVQLTAAGTDRSDAALARFVAAVQTIAPGATGTAVSTQAAAHTVAMAFVEAGVLALIAVSLLLFAVLRSAREVAFTLAPVVLSGFLTLGTCVLIGQPINFANIIAFPLLFGVGVAFHIYFVMAWRAGATDLLQSPLARAIFFSALATGSAFGSLWLSRHPGTASMGKILMISLAWTLVCALIFEPALLGPQHKKTTP</sequence>
<protein>
    <submittedName>
        <fullName evidence="8">MMPL family transporter</fullName>
    </submittedName>
</protein>
<feature type="transmembrane region" description="Helical" evidence="6">
    <location>
        <begin position="279"/>
        <end position="298"/>
    </location>
</feature>
<dbReference type="Proteomes" id="UP001210865">
    <property type="component" value="Chromosome"/>
</dbReference>
<dbReference type="Gene3D" id="1.20.1640.10">
    <property type="entry name" value="Multidrug efflux transporter AcrB transmembrane domain"/>
    <property type="match status" value="2"/>
</dbReference>
<keyword evidence="9" id="KW-1185">Reference proteome</keyword>
<evidence type="ECO:0000256" key="1">
    <source>
        <dbReference type="ARBA" id="ARBA00004651"/>
    </source>
</evidence>
<dbReference type="NCBIfam" id="TIGR03480">
    <property type="entry name" value="HpnN"/>
    <property type="match status" value="1"/>
</dbReference>
<gene>
    <name evidence="8" type="ORF">PBT88_02370</name>
</gene>
<keyword evidence="5 6" id="KW-0472">Membrane</keyword>
<evidence type="ECO:0000313" key="9">
    <source>
        <dbReference type="Proteomes" id="UP001210865"/>
    </source>
</evidence>
<dbReference type="RefSeq" id="WP_270077642.1">
    <property type="nucleotide sequence ID" value="NZ_CP115174.1"/>
</dbReference>
<dbReference type="InterPro" id="IPR017841">
    <property type="entry name" value="Hopanoid_biosynth_HpnN"/>
</dbReference>
<dbReference type="InterPro" id="IPR050545">
    <property type="entry name" value="Mycobact_MmpL"/>
</dbReference>
<dbReference type="EMBL" id="CP115174">
    <property type="protein sequence ID" value="WBO23005.1"/>
    <property type="molecule type" value="Genomic_DNA"/>
</dbReference>
<feature type="transmembrane region" description="Helical" evidence="6">
    <location>
        <begin position="746"/>
        <end position="767"/>
    </location>
</feature>
<dbReference type="InterPro" id="IPR004869">
    <property type="entry name" value="MMPL_dom"/>
</dbReference>
<keyword evidence="4 6" id="KW-1133">Transmembrane helix</keyword>
<organism evidence="8 9">
    <name type="scientific">Sphingomonas abietis</name>
    <dbReference type="NCBI Taxonomy" id="3012344"/>
    <lineage>
        <taxon>Bacteria</taxon>
        <taxon>Pseudomonadati</taxon>
        <taxon>Pseudomonadota</taxon>
        <taxon>Alphaproteobacteria</taxon>
        <taxon>Sphingomonadales</taxon>
        <taxon>Sphingomonadaceae</taxon>
        <taxon>Sphingomonas</taxon>
    </lineage>
</organism>
<evidence type="ECO:0000259" key="7">
    <source>
        <dbReference type="Pfam" id="PF03176"/>
    </source>
</evidence>
<feature type="transmembrane region" description="Helical" evidence="6">
    <location>
        <begin position="716"/>
        <end position="739"/>
    </location>
</feature>